<dbReference type="PANTHER" id="PTHR12962:SF1">
    <property type="entry name" value="COLD SHOCK DOMAIN-CONTAINING PROTEIN CG9705"/>
    <property type="match status" value="1"/>
</dbReference>
<dbReference type="InterPro" id="IPR052069">
    <property type="entry name" value="Ca-reg_mRNA-binding_domain"/>
</dbReference>
<dbReference type="Proteomes" id="UP001461163">
    <property type="component" value="Unassembled WGS sequence"/>
</dbReference>
<feature type="transmembrane region" description="Helical" evidence="2">
    <location>
        <begin position="123"/>
        <end position="141"/>
    </location>
</feature>
<dbReference type="Gene3D" id="2.40.50.140">
    <property type="entry name" value="Nucleic acid-binding proteins"/>
    <property type="match status" value="1"/>
</dbReference>
<dbReference type="InterPro" id="IPR002059">
    <property type="entry name" value="CSP_DNA-bd"/>
</dbReference>
<gene>
    <name evidence="4" type="ORF">WNY77_04235</name>
</gene>
<feature type="transmembrane region" description="Helical" evidence="2">
    <location>
        <begin position="186"/>
        <end position="204"/>
    </location>
</feature>
<evidence type="ECO:0000313" key="5">
    <source>
        <dbReference type="Proteomes" id="UP001461163"/>
    </source>
</evidence>
<evidence type="ECO:0000313" key="4">
    <source>
        <dbReference type="EMBL" id="MEM5496602.1"/>
    </source>
</evidence>
<dbReference type="RefSeq" id="WP_342881003.1">
    <property type="nucleotide sequence ID" value="NZ_JBBMQS010000002.1"/>
</dbReference>
<dbReference type="SUPFAM" id="SSF50249">
    <property type="entry name" value="Nucleic acid-binding proteins"/>
    <property type="match status" value="1"/>
</dbReference>
<dbReference type="SMART" id="SM00357">
    <property type="entry name" value="CSP"/>
    <property type="match status" value="1"/>
</dbReference>
<sequence length="232" mass="26075">MRFQGKVFNWNDDKGFGFVEPNGGGERAFVHIKAFTPRSRRPVDGEVITYELVRENNKRCKAENIQFARDLKGASTRQASIKRINPHKANKRRTNNNTTVNVFLVLFWVVLVVSILVGALPLVIGGVYLVMSMTAFIAYALDKSAAKNGRWRTKESTLHLFAFLGGWPGALLAQNRLRHKSSKAEFKNVFWFTVVLNLVGLYWLHTADGARFLNDNVLPFVSGLQSLMMGGS</sequence>
<dbReference type="CDD" id="cd04458">
    <property type="entry name" value="CSP_CDS"/>
    <property type="match status" value="1"/>
</dbReference>
<keyword evidence="2" id="KW-0812">Transmembrane</keyword>
<evidence type="ECO:0000256" key="2">
    <source>
        <dbReference type="SAM" id="Phobius"/>
    </source>
</evidence>
<keyword evidence="5" id="KW-1185">Reference proteome</keyword>
<comment type="caution">
    <text evidence="4">The sequence shown here is derived from an EMBL/GenBank/DDBJ whole genome shotgun (WGS) entry which is preliminary data.</text>
</comment>
<dbReference type="PANTHER" id="PTHR12962">
    <property type="entry name" value="CALCIUM-REGULATED HEAT STABLE PROTEIN CRHSP-24-RELATED"/>
    <property type="match status" value="1"/>
</dbReference>
<keyword evidence="1" id="KW-0597">Phosphoprotein</keyword>
<evidence type="ECO:0000256" key="1">
    <source>
        <dbReference type="ARBA" id="ARBA00022553"/>
    </source>
</evidence>
<evidence type="ECO:0000259" key="3">
    <source>
        <dbReference type="PROSITE" id="PS51857"/>
    </source>
</evidence>
<dbReference type="PROSITE" id="PS51857">
    <property type="entry name" value="CSD_2"/>
    <property type="match status" value="1"/>
</dbReference>
<reference evidence="4 5" key="1">
    <citation type="submission" date="2024-03" db="EMBL/GenBank/DDBJ databases">
        <title>Community enrichment and isolation of bacterial strains for fucoidan degradation.</title>
        <authorList>
            <person name="Sichert A."/>
        </authorList>
    </citation>
    <scope>NUCLEOTIDE SEQUENCE [LARGE SCALE GENOMIC DNA]</scope>
    <source>
        <strain evidence="4 5">AS12</strain>
    </source>
</reference>
<protein>
    <submittedName>
        <fullName evidence="4">DUF1294 domain-containing protein</fullName>
    </submittedName>
</protein>
<proteinExistence type="predicted"/>
<dbReference type="InterPro" id="IPR012340">
    <property type="entry name" value="NA-bd_OB-fold"/>
</dbReference>
<dbReference type="InterPro" id="IPR010718">
    <property type="entry name" value="DUF1294"/>
</dbReference>
<name>A0ABU9SRX0_9ALTE</name>
<accession>A0ABU9SRX0</accession>
<organism evidence="4 5">
    <name type="scientific">Paraglaciecola mesophila</name>
    <dbReference type="NCBI Taxonomy" id="197222"/>
    <lineage>
        <taxon>Bacteria</taxon>
        <taxon>Pseudomonadati</taxon>
        <taxon>Pseudomonadota</taxon>
        <taxon>Gammaproteobacteria</taxon>
        <taxon>Alteromonadales</taxon>
        <taxon>Alteromonadaceae</taxon>
        <taxon>Paraglaciecola</taxon>
    </lineage>
</organism>
<dbReference type="InterPro" id="IPR011129">
    <property type="entry name" value="CSD"/>
</dbReference>
<feature type="domain" description="CSD" evidence="3">
    <location>
        <begin position="2"/>
        <end position="67"/>
    </location>
</feature>
<dbReference type="Pfam" id="PF00313">
    <property type="entry name" value="CSD"/>
    <property type="match status" value="1"/>
</dbReference>
<dbReference type="EMBL" id="JBBMQS010000002">
    <property type="protein sequence ID" value="MEM5496602.1"/>
    <property type="molecule type" value="Genomic_DNA"/>
</dbReference>
<keyword evidence="2" id="KW-1133">Transmembrane helix</keyword>
<feature type="transmembrane region" description="Helical" evidence="2">
    <location>
        <begin position="98"/>
        <end position="117"/>
    </location>
</feature>
<dbReference type="Pfam" id="PF06961">
    <property type="entry name" value="DUF1294"/>
    <property type="match status" value="1"/>
</dbReference>
<keyword evidence="2" id="KW-0472">Membrane</keyword>